<dbReference type="GO" id="GO:0005524">
    <property type="term" value="F:ATP binding"/>
    <property type="evidence" value="ECO:0007669"/>
    <property type="project" value="UniProtKB-KW"/>
</dbReference>
<keyword evidence="6" id="KW-0436">Ligase</keyword>
<evidence type="ECO:0000256" key="3">
    <source>
        <dbReference type="ARBA" id="ARBA00012815"/>
    </source>
</evidence>
<evidence type="ECO:0000256" key="9">
    <source>
        <dbReference type="ARBA" id="ARBA00022917"/>
    </source>
</evidence>
<evidence type="ECO:0000256" key="6">
    <source>
        <dbReference type="ARBA" id="ARBA00022598"/>
    </source>
</evidence>
<evidence type="ECO:0000256" key="8">
    <source>
        <dbReference type="ARBA" id="ARBA00022840"/>
    </source>
</evidence>
<dbReference type="PIRSF" id="PIRSF001549">
    <property type="entry name" value="His-tRNA_synth"/>
    <property type="match status" value="1"/>
</dbReference>
<reference evidence="15 16" key="1">
    <citation type="submission" date="2017-06" db="EMBL/GenBank/DDBJ databases">
        <authorList>
            <person name="Kim H.J."/>
            <person name="Triplett B.A."/>
        </authorList>
    </citation>
    <scope>NUCLEOTIDE SEQUENCE [LARGE SCALE GENOMIC DNA]</scope>
    <source>
        <strain evidence="15 16">DSM 29052</strain>
    </source>
</reference>
<feature type="binding site" evidence="13">
    <location>
        <begin position="89"/>
        <end position="91"/>
    </location>
    <ligand>
        <name>L-histidine</name>
        <dbReference type="ChEBI" id="CHEBI:57595"/>
    </ligand>
</feature>
<evidence type="ECO:0000256" key="1">
    <source>
        <dbReference type="ARBA" id="ARBA00008226"/>
    </source>
</evidence>
<dbReference type="GO" id="GO:0006427">
    <property type="term" value="P:histidyl-tRNA aminoacylation"/>
    <property type="evidence" value="ECO:0007669"/>
    <property type="project" value="UniProtKB-UniRule"/>
</dbReference>
<dbReference type="NCBIfam" id="TIGR00442">
    <property type="entry name" value="hisS"/>
    <property type="match status" value="1"/>
</dbReference>
<evidence type="ECO:0000259" key="14">
    <source>
        <dbReference type="PROSITE" id="PS50862"/>
    </source>
</evidence>
<evidence type="ECO:0000256" key="12">
    <source>
        <dbReference type="NCBIfam" id="TIGR00442"/>
    </source>
</evidence>
<dbReference type="InterPro" id="IPR041715">
    <property type="entry name" value="HisRS-like_core"/>
</dbReference>
<evidence type="ECO:0000256" key="7">
    <source>
        <dbReference type="ARBA" id="ARBA00022741"/>
    </source>
</evidence>
<keyword evidence="9" id="KW-0648">Protein biosynthesis</keyword>
<dbReference type="OrthoDB" id="9800814at2"/>
<dbReference type="RefSeq" id="WP_089270372.1">
    <property type="nucleotide sequence ID" value="NZ_FZNN01000007.1"/>
</dbReference>
<dbReference type="EC" id="6.1.1.21" evidence="3 12"/>
<feature type="binding site" evidence="13">
    <location>
        <position position="137"/>
    </location>
    <ligand>
        <name>L-histidine</name>
        <dbReference type="ChEBI" id="CHEBI:57595"/>
    </ligand>
</feature>
<dbReference type="InterPro" id="IPR004516">
    <property type="entry name" value="HisRS/HisZ"/>
</dbReference>
<protein>
    <recommendedName>
        <fullName evidence="4 12">Histidine--tRNA ligase</fullName>
        <ecNumber evidence="3 12">6.1.1.21</ecNumber>
    </recommendedName>
</protein>
<dbReference type="EMBL" id="FZNN01000007">
    <property type="protein sequence ID" value="SNR50150.1"/>
    <property type="molecule type" value="Genomic_DNA"/>
</dbReference>
<comment type="similarity">
    <text evidence="1">Belongs to the class-II aminoacyl-tRNA synthetase family.</text>
</comment>
<evidence type="ECO:0000256" key="4">
    <source>
        <dbReference type="ARBA" id="ARBA00017399"/>
    </source>
</evidence>
<dbReference type="GO" id="GO:0005737">
    <property type="term" value="C:cytoplasm"/>
    <property type="evidence" value="ECO:0007669"/>
    <property type="project" value="UniProtKB-UniRule"/>
</dbReference>
<sequence>MAGAKTKLNFAISGFPEFTPAVRDVERQWLATLAEVFESYGYANIETPSVETVQTLASKGEDVDKEIYALTRLAAIGENASAKLALHYDLTVPTARYVAKQHGNLTFPFKRYQMQRCWRGERPQEGRYREFTQCDIDVIDADTVSLSYDAEMLEMAVVALTRLNVGPVKFQVSNRKIMDGLAACLGLSDGTLLARILDKVDKLSTEQLSERLSTELGLDATGIDTCIRFCQIKGGPDAISDGMDALGLSNPDADAGRDALCTLLAKVEKSRPDGFIIDGDLAISRGFDYYTGVVYEARFIDFPGYPSICAGGRYENLVGQFMKRKLPGVGISIGLTRIFTKLLTEGLLETGRSTPTEVLVAGDASLTEVEAEALAAQIRATGTNVEILPDVPRLDKQLKYANDKGIPYVWIVRDGKHQLKDMTTGTQKDITVSDFAASRPN</sequence>
<dbReference type="InterPro" id="IPR045864">
    <property type="entry name" value="aa-tRNA-synth_II/BPL/LPL"/>
</dbReference>
<dbReference type="Gene3D" id="3.40.50.800">
    <property type="entry name" value="Anticodon-binding domain"/>
    <property type="match status" value="1"/>
</dbReference>
<feature type="domain" description="Aminoacyl-transfer RNA synthetases class-II family profile" evidence="14">
    <location>
        <begin position="31"/>
        <end position="355"/>
    </location>
</feature>
<evidence type="ECO:0000256" key="13">
    <source>
        <dbReference type="PIRSR" id="PIRSR001549-1"/>
    </source>
</evidence>
<feature type="binding site" evidence="13">
    <location>
        <position position="285"/>
    </location>
    <ligand>
        <name>L-histidine</name>
        <dbReference type="ChEBI" id="CHEBI:57595"/>
    </ligand>
</feature>
<evidence type="ECO:0000313" key="15">
    <source>
        <dbReference type="EMBL" id="SNR50150.1"/>
    </source>
</evidence>
<keyword evidence="10 15" id="KW-0030">Aminoacyl-tRNA synthetase</keyword>
<dbReference type="SUPFAM" id="SSF55681">
    <property type="entry name" value="Class II aaRS and biotin synthetases"/>
    <property type="match status" value="1"/>
</dbReference>
<name>A0A238WUC5_9RHOB</name>
<dbReference type="PANTHER" id="PTHR11476">
    <property type="entry name" value="HISTIDYL-TRNA SYNTHETASE"/>
    <property type="match status" value="1"/>
</dbReference>
<feature type="binding site" evidence="13">
    <location>
        <position position="119"/>
    </location>
    <ligand>
        <name>L-histidine</name>
        <dbReference type="ChEBI" id="CHEBI:57595"/>
    </ligand>
</feature>
<keyword evidence="8" id="KW-0067">ATP-binding</keyword>
<accession>A0A238WUC5</accession>
<dbReference type="CDD" id="cd00773">
    <property type="entry name" value="HisRS-like_core"/>
    <property type="match status" value="1"/>
</dbReference>
<comment type="catalytic activity">
    <reaction evidence="11">
        <text>tRNA(His) + L-histidine + ATP = L-histidyl-tRNA(His) + AMP + diphosphate + H(+)</text>
        <dbReference type="Rhea" id="RHEA:17313"/>
        <dbReference type="Rhea" id="RHEA-COMP:9665"/>
        <dbReference type="Rhea" id="RHEA-COMP:9689"/>
        <dbReference type="ChEBI" id="CHEBI:15378"/>
        <dbReference type="ChEBI" id="CHEBI:30616"/>
        <dbReference type="ChEBI" id="CHEBI:33019"/>
        <dbReference type="ChEBI" id="CHEBI:57595"/>
        <dbReference type="ChEBI" id="CHEBI:78442"/>
        <dbReference type="ChEBI" id="CHEBI:78527"/>
        <dbReference type="ChEBI" id="CHEBI:456215"/>
        <dbReference type="EC" id="6.1.1.21"/>
    </reaction>
</comment>
<gene>
    <name evidence="15" type="ORF">SAMN06265370_107135</name>
</gene>
<dbReference type="SUPFAM" id="SSF52954">
    <property type="entry name" value="Class II aaRS ABD-related"/>
    <property type="match status" value="1"/>
</dbReference>
<evidence type="ECO:0000256" key="10">
    <source>
        <dbReference type="ARBA" id="ARBA00023146"/>
    </source>
</evidence>
<dbReference type="Pfam" id="PF13393">
    <property type="entry name" value="tRNA-synt_His"/>
    <property type="match status" value="1"/>
</dbReference>
<keyword evidence="16" id="KW-1185">Reference proteome</keyword>
<feature type="binding site" evidence="13">
    <location>
        <position position="133"/>
    </location>
    <ligand>
        <name>L-histidine</name>
        <dbReference type="ChEBI" id="CHEBI:57595"/>
    </ligand>
</feature>
<organism evidence="15 16">
    <name type="scientific">Puniceibacterium sediminis</name>
    <dbReference type="NCBI Taxonomy" id="1608407"/>
    <lineage>
        <taxon>Bacteria</taxon>
        <taxon>Pseudomonadati</taxon>
        <taxon>Pseudomonadota</taxon>
        <taxon>Alphaproteobacteria</taxon>
        <taxon>Rhodobacterales</taxon>
        <taxon>Paracoccaceae</taxon>
        <taxon>Puniceibacterium</taxon>
    </lineage>
</organism>
<evidence type="ECO:0000256" key="11">
    <source>
        <dbReference type="ARBA" id="ARBA00047639"/>
    </source>
</evidence>
<dbReference type="GO" id="GO:0004821">
    <property type="term" value="F:histidine-tRNA ligase activity"/>
    <property type="evidence" value="ECO:0007669"/>
    <property type="project" value="UniProtKB-UniRule"/>
</dbReference>
<dbReference type="InterPro" id="IPR006195">
    <property type="entry name" value="aa-tRNA-synth_II"/>
</dbReference>
<dbReference type="PROSITE" id="PS50862">
    <property type="entry name" value="AA_TRNA_LIGASE_II"/>
    <property type="match status" value="1"/>
</dbReference>
<keyword evidence="5" id="KW-0963">Cytoplasm</keyword>
<dbReference type="Gene3D" id="3.30.930.10">
    <property type="entry name" value="Bira Bifunctional Protein, Domain 2"/>
    <property type="match status" value="1"/>
</dbReference>
<dbReference type="PANTHER" id="PTHR11476:SF7">
    <property type="entry name" value="HISTIDINE--TRNA LIGASE"/>
    <property type="match status" value="1"/>
</dbReference>
<proteinExistence type="inferred from homology"/>
<evidence type="ECO:0000313" key="16">
    <source>
        <dbReference type="Proteomes" id="UP000198417"/>
    </source>
</evidence>
<evidence type="ECO:0000256" key="2">
    <source>
        <dbReference type="ARBA" id="ARBA00011738"/>
    </source>
</evidence>
<dbReference type="InterPro" id="IPR004154">
    <property type="entry name" value="Anticodon-bd"/>
</dbReference>
<dbReference type="Pfam" id="PF03129">
    <property type="entry name" value="HGTP_anticodon"/>
    <property type="match status" value="1"/>
</dbReference>
<comment type="subunit">
    <text evidence="2">Homodimer.</text>
</comment>
<keyword evidence="7" id="KW-0547">Nucleotide-binding</keyword>
<dbReference type="AlphaFoldDB" id="A0A238WUC5"/>
<dbReference type="Proteomes" id="UP000198417">
    <property type="component" value="Unassembled WGS sequence"/>
</dbReference>
<feature type="binding site" evidence="13">
    <location>
        <begin position="289"/>
        <end position="290"/>
    </location>
    <ligand>
        <name>L-histidine</name>
        <dbReference type="ChEBI" id="CHEBI:57595"/>
    </ligand>
</feature>
<evidence type="ECO:0000256" key="5">
    <source>
        <dbReference type="ARBA" id="ARBA00022490"/>
    </source>
</evidence>
<dbReference type="InterPro" id="IPR036621">
    <property type="entry name" value="Anticodon-bd_dom_sf"/>
</dbReference>
<dbReference type="InterPro" id="IPR015807">
    <property type="entry name" value="His-tRNA-ligase"/>
</dbReference>